<name>A0A9X4E2N4_9NEIS</name>
<proteinExistence type="inferred from homology"/>
<comment type="pathway">
    <text evidence="3 9">Carbohydrate metabolism; tricarboxylic acid cycle; oxaloacetate from (S)-malate (quinone route): step 1/1.</text>
</comment>
<dbReference type="Pfam" id="PF06039">
    <property type="entry name" value="Mqo"/>
    <property type="match status" value="1"/>
</dbReference>
<keyword evidence="6 9" id="KW-0285">Flavoprotein</keyword>
<dbReference type="GO" id="GO:0006099">
    <property type="term" value="P:tricarboxylic acid cycle"/>
    <property type="evidence" value="ECO:0007669"/>
    <property type="project" value="UniProtKB-UniRule"/>
</dbReference>
<reference evidence="12" key="2">
    <citation type="submission" date="2024-02" db="EMBL/GenBank/DDBJ databases">
        <title>Neisseria leonii sp. nov.</title>
        <authorList>
            <person name="Boutroux M."/>
            <person name="Favre-Rochex S."/>
            <person name="Gorgette O."/>
            <person name="Touak G."/>
            <person name="Muhle E."/>
            <person name="Chesneau O."/>
            <person name="Clermont D."/>
            <person name="Rahi P."/>
        </authorList>
    </citation>
    <scope>NUCLEOTIDE SEQUENCE</scope>
    <source>
        <strain evidence="12">51.81</strain>
    </source>
</reference>
<keyword evidence="13" id="KW-1185">Reference proteome</keyword>
<dbReference type="NCBIfam" id="NF003606">
    <property type="entry name" value="PRK05257.2-1"/>
    <property type="match status" value="1"/>
</dbReference>
<dbReference type="GO" id="GO:0008924">
    <property type="term" value="F:L-malate dehydrogenase (quinone) activity"/>
    <property type="evidence" value="ECO:0007669"/>
    <property type="project" value="UniProtKB-UniRule"/>
</dbReference>
<evidence type="ECO:0000256" key="7">
    <source>
        <dbReference type="ARBA" id="ARBA00022827"/>
    </source>
</evidence>
<evidence type="ECO:0000313" key="13">
    <source>
        <dbReference type="Proteomes" id="UP001149607"/>
    </source>
</evidence>
<dbReference type="Gene3D" id="3.50.50.60">
    <property type="entry name" value="FAD/NAD(P)-binding domain"/>
    <property type="match status" value="1"/>
</dbReference>
<keyword evidence="8 9" id="KW-0560">Oxidoreductase</keyword>
<protein>
    <recommendedName>
        <fullName evidence="9">Probable malate:quinone oxidoreductase</fullName>
        <ecNumber evidence="9">1.1.5.4</ecNumber>
    </recommendedName>
    <alternativeName>
        <fullName evidence="9">MQO</fullName>
    </alternativeName>
    <alternativeName>
        <fullName evidence="9">Malate dehydrogenase [quinone]</fullName>
    </alternativeName>
</protein>
<dbReference type="NCBIfam" id="NF003605">
    <property type="entry name" value="PRK05257.1-4"/>
    <property type="match status" value="1"/>
</dbReference>
<evidence type="ECO:0000256" key="2">
    <source>
        <dbReference type="ARBA" id="ARBA00001974"/>
    </source>
</evidence>
<evidence type="ECO:0000256" key="9">
    <source>
        <dbReference type="HAMAP-Rule" id="MF_00212"/>
    </source>
</evidence>
<dbReference type="AlphaFoldDB" id="A0A9X4E2N4"/>
<gene>
    <name evidence="9 11" type="primary">mqo</name>
    <name evidence="11" type="ORF">ORY91_000221</name>
    <name evidence="12" type="ORF">V9W64_00480</name>
</gene>
<evidence type="ECO:0000313" key="12">
    <source>
        <dbReference type="EMBL" id="WWY03267.1"/>
    </source>
</evidence>
<sequence>MKKIIKLFLAAAAVLLIAALVFLNWPLYQRSVPAAENEKPVDVVVIGGGIMSMTLSTLLQELQPDWTIAAYERLDAVGLESSNGWNNAGTGHAAFAELNYTPEKNGVIEVDRALRITEQFEVSRQFWAHQVRQGRLSGNPKEFINAAPHMSFVWGDKNIEFLRKRHQTLVQQPMFYGMEFSTDQAKIREWAPLLIEGRDPQQKVAATYMPLGTDVNFGAITGQLTAALQKQPNFTLNLQHEVRDLRQNGDKTWNVTFYNYADNSEKTVKAKFVFIGAGGAALKLLQLSGIPESKNYAGFPVGGQFLSFQDPKLAARHNAKVYGQAETGAPPMSVPHLDTRYLDGQKSMLFGPFALYSTKFLKNGSWFDLLSSVNMNNAGAMLKVGADNLDLVRYLVQQAMLKDSDRQAELLKYYPSASPDSWKLITAGQRVQIIKKDPEKGPVLQFGTEVVTDQNRTIAALLGASPGASTSPSIMIGLLEKAFPEQMAQGWAERVQTIVPSYGRKINDSAELTNEIRRATSQTLQLPYIEVPSSVRQAEAQAQPAQPEGKNLNKEEQAL</sequence>
<keyword evidence="5 9" id="KW-0816">Tricarboxylic acid cycle</keyword>
<keyword evidence="7 9" id="KW-0274">FAD</keyword>
<accession>A0A9X4E2N4</accession>
<dbReference type="EMBL" id="CP146598">
    <property type="protein sequence ID" value="WWY03267.1"/>
    <property type="molecule type" value="Genomic_DNA"/>
</dbReference>
<evidence type="ECO:0000256" key="10">
    <source>
        <dbReference type="SAM" id="MobiDB-lite"/>
    </source>
</evidence>
<dbReference type="InterPro" id="IPR006231">
    <property type="entry name" value="MQO"/>
</dbReference>
<dbReference type="SUPFAM" id="SSF51905">
    <property type="entry name" value="FAD/NAD(P)-binding domain"/>
    <property type="match status" value="1"/>
</dbReference>
<evidence type="ECO:0000256" key="6">
    <source>
        <dbReference type="ARBA" id="ARBA00022630"/>
    </source>
</evidence>
<dbReference type="EC" id="1.1.5.4" evidence="9"/>
<comment type="similarity">
    <text evidence="4 9">Belongs to the MQO family.</text>
</comment>
<dbReference type="NCBIfam" id="NF003603">
    <property type="entry name" value="PRK05257.1-1"/>
    <property type="match status" value="1"/>
</dbReference>
<dbReference type="InterPro" id="IPR036188">
    <property type="entry name" value="FAD/NAD-bd_sf"/>
</dbReference>
<dbReference type="PANTHER" id="PTHR43104">
    <property type="entry name" value="L-2-HYDROXYGLUTARATE DEHYDROGENASE, MITOCHONDRIAL"/>
    <property type="match status" value="1"/>
</dbReference>
<dbReference type="HAMAP" id="MF_00212">
    <property type="entry name" value="MQO"/>
    <property type="match status" value="1"/>
</dbReference>
<evidence type="ECO:0000256" key="8">
    <source>
        <dbReference type="ARBA" id="ARBA00023002"/>
    </source>
</evidence>
<dbReference type="GO" id="GO:0047545">
    <property type="term" value="F:(S)-2-hydroxyglutarate dehydrogenase activity"/>
    <property type="evidence" value="ECO:0007669"/>
    <property type="project" value="TreeGrafter"/>
</dbReference>
<feature type="region of interest" description="Disordered" evidence="10">
    <location>
        <begin position="535"/>
        <end position="559"/>
    </location>
</feature>
<reference evidence="11" key="1">
    <citation type="submission" date="2022-10" db="EMBL/GenBank/DDBJ databases">
        <authorList>
            <person name="Boutroux M."/>
        </authorList>
    </citation>
    <scope>NUCLEOTIDE SEQUENCE</scope>
    <source>
        <strain evidence="11">51.81</strain>
    </source>
</reference>
<dbReference type="Gene3D" id="3.30.9.10">
    <property type="entry name" value="D-Amino Acid Oxidase, subunit A, domain 2"/>
    <property type="match status" value="1"/>
</dbReference>
<evidence type="ECO:0000256" key="5">
    <source>
        <dbReference type="ARBA" id="ARBA00022532"/>
    </source>
</evidence>
<dbReference type="RefSeq" id="WP_274584187.1">
    <property type="nucleotide sequence ID" value="NZ_CP146598.1"/>
</dbReference>
<evidence type="ECO:0000256" key="3">
    <source>
        <dbReference type="ARBA" id="ARBA00005012"/>
    </source>
</evidence>
<organism evidence="11">
    <name type="scientific">Neisseria leonii</name>
    <dbReference type="NCBI Taxonomy" id="2995413"/>
    <lineage>
        <taxon>Bacteria</taxon>
        <taxon>Pseudomonadati</taxon>
        <taxon>Pseudomonadota</taxon>
        <taxon>Betaproteobacteria</taxon>
        <taxon>Neisseriales</taxon>
        <taxon>Neisseriaceae</taxon>
        <taxon>Neisseria</taxon>
    </lineage>
</organism>
<dbReference type="NCBIfam" id="TIGR01320">
    <property type="entry name" value="mal_quin_oxido"/>
    <property type="match status" value="1"/>
</dbReference>
<dbReference type="PANTHER" id="PTHR43104:SF2">
    <property type="entry name" value="L-2-HYDROXYGLUTARATE DEHYDROGENASE, MITOCHONDRIAL"/>
    <property type="match status" value="1"/>
</dbReference>
<evidence type="ECO:0000256" key="1">
    <source>
        <dbReference type="ARBA" id="ARBA00001139"/>
    </source>
</evidence>
<dbReference type="EMBL" id="JAPQFL010000001">
    <property type="protein sequence ID" value="MDD9326851.1"/>
    <property type="molecule type" value="Genomic_DNA"/>
</dbReference>
<dbReference type="NCBIfam" id="NF009875">
    <property type="entry name" value="PRK13339.1"/>
    <property type="match status" value="1"/>
</dbReference>
<evidence type="ECO:0000313" key="11">
    <source>
        <dbReference type="EMBL" id="MDD9326851.1"/>
    </source>
</evidence>
<evidence type="ECO:0000256" key="4">
    <source>
        <dbReference type="ARBA" id="ARBA00006389"/>
    </source>
</evidence>
<feature type="compositionally biased region" description="Low complexity" evidence="10">
    <location>
        <begin position="537"/>
        <end position="548"/>
    </location>
</feature>
<dbReference type="NCBIfam" id="NF003611">
    <property type="entry name" value="PRK05257.3-2"/>
    <property type="match status" value="1"/>
</dbReference>
<comment type="cofactor">
    <cofactor evidence="2 9">
        <name>FAD</name>
        <dbReference type="ChEBI" id="CHEBI:57692"/>
    </cofactor>
</comment>
<dbReference type="Proteomes" id="UP001149607">
    <property type="component" value="Chromosome"/>
</dbReference>
<comment type="catalytic activity">
    <reaction evidence="1 9">
        <text>(S)-malate + a quinone = a quinol + oxaloacetate</text>
        <dbReference type="Rhea" id="RHEA:46012"/>
        <dbReference type="ChEBI" id="CHEBI:15589"/>
        <dbReference type="ChEBI" id="CHEBI:16452"/>
        <dbReference type="ChEBI" id="CHEBI:24646"/>
        <dbReference type="ChEBI" id="CHEBI:132124"/>
        <dbReference type="EC" id="1.1.5.4"/>
    </reaction>
</comment>